<reference evidence="7 8" key="1">
    <citation type="journal article" date="2018" name="Sci. Rep.">
        <title>Rhizobium tumorigenes sp. nov., a novel plant tumorigenic bacterium isolated from cane gall tumors on thornless blackberry.</title>
        <authorList>
            <person name="Kuzmanovi N."/>
            <person name="Smalla K."/>
            <person name="Gronow S."/>
            <person name="PuBawska J."/>
        </authorList>
    </citation>
    <scope>NUCLEOTIDE SEQUENCE [LARGE SCALE GENOMIC DNA]</scope>
    <source>
        <strain evidence="7 8">1078</strain>
    </source>
</reference>
<dbReference type="EMBL" id="CP117255">
    <property type="protein sequence ID" value="WFR94065.1"/>
    <property type="molecule type" value="Genomic_DNA"/>
</dbReference>
<organism evidence="7 8">
    <name type="scientific">Rhizobium tumorigenes</name>
    <dbReference type="NCBI Taxonomy" id="2041385"/>
    <lineage>
        <taxon>Bacteria</taxon>
        <taxon>Pseudomonadati</taxon>
        <taxon>Pseudomonadota</taxon>
        <taxon>Alphaproteobacteria</taxon>
        <taxon>Hyphomicrobiales</taxon>
        <taxon>Rhizobiaceae</taxon>
        <taxon>Rhizobium/Agrobacterium group</taxon>
        <taxon>Rhizobium</taxon>
    </lineage>
</organism>
<dbReference type="Gene3D" id="3.40.710.10">
    <property type="entry name" value="DD-peptidase/beta-lactamase superfamily"/>
    <property type="match status" value="1"/>
</dbReference>
<dbReference type="GO" id="GO:0071555">
    <property type="term" value="P:cell wall organization"/>
    <property type="evidence" value="ECO:0007669"/>
    <property type="project" value="TreeGrafter"/>
</dbReference>
<dbReference type="SUPFAM" id="SSF56519">
    <property type="entry name" value="Penicillin binding protein dimerisation domain"/>
    <property type="match status" value="1"/>
</dbReference>
<dbReference type="Pfam" id="PF00905">
    <property type="entry name" value="Transpeptidase"/>
    <property type="match status" value="1"/>
</dbReference>
<keyword evidence="8" id="KW-1185">Reference proteome</keyword>
<evidence type="ECO:0000256" key="3">
    <source>
        <dbReference type="ARBA" id="ARBA00023136"/>
    </source>
</evidence>
<dbReference type="Pfam" id="PF03717">
    <property type="entry name" value="PBP_dimer"/>
    <property type="match status" value="1"/>
</dbReference>
<name>A0AAF1KBP5_9HYPH</name>
<dbReference type="InterPro" id="IPR012338">
    <property type="entry name" value="Beta-lactam/transpept-like"/>
</dbReference>
<dbReference type="InterPro" id="IPR005311">
    <property type="entry name" value="PBP_dimer"/>
</dbReference>
<dbReference type="GO" id="GO:0005886">
    <property type="term" value="C:plasma membrane"/>
    <property type="evidence" value="ECO:0007669"/>
    <property type="project" value="TreeGrafter"/>
</dbReference>
<proteinExistence type="predicted"/>
<dbReference type="Proteomes" id="UP000249499">
    <property type="component" value="Chromosome"/>
</dbReference>
<keyword evidence="4" id="KW-0812">Transmembrane</keyword>
<dbReference type="KEGG" id="rtu:PR017_09400"/>
<keyword evidence="2" id="KW-0378">Hydrolase</keyword>
<keyword evidence="2" id="KW-0645">Protease</keyword>
<comment type="subcellular location">
    <subcellularLocation>
        <location evidence="1">Membrane</location>
    </subcellularLocation>
</comment>
<dbReference type="GO" id="GO:0008658">
    <property type="term" value="F:penicillin binding"/>
    <property type="evidence" value="ECO:0007669"/>
    <property type="project" value="InterPro"/>
</dbReference>
<dbReference type="InterPro" id="IPR001460">
    <property type="entry name" value="PCN-bd_Tpept"/>
</dbReference>
<keyword evidence="4" id="KW-1133">Transmembrane helix</keyword>
<reference evidence="8" key="2">
    <citation type="journal article" date="2023" name="MicrobiologyOpen">
        <title>Genomics of the tumorigenes clade of the family Rhizobiaceae and description of Rhizobium rhododendri sp. nov.</title>
        <authorList>
            <person name="Kuzmanovic N."/>
            <person name="diCenzo G.C."/>
            <person name="Bunk B."/>
            <person name="Sproeer C."/>
            <person name="Fruehling A."/>
            <person name="Neumann-Schaal M."/>
            <person name="Overmann J."/>
            <person name="Smalla K."/>
        </authorList>
    </citation>
    <scope>NUCLEOTIDE SEQUENCE [LARGE SCALE GENOMIC DNA]</scope>
    <source>
        <strain evidence="8">1078</strain>
    </source>
</reference>
<dbReference type="Gene3D" id="3.30.450.330">
    <property type="match status" value="1"/>
</dbReference>
<accession>A0AAF1KBP5</accession>
<evidence type="ECO:0000313" key="7">
    <source>
        <dbReference type="EMBL" id="WFR94065.1"/>
    </source>
</evidence>
<evidence type="ECO:0000256" key="4">
    <source>
        <dbReference type="SAM" id="Phobius"/>
    </source>
</evidence>
<sequence>MSLIHALTLRSDRLIRLSLGAPRGKDSKKGNVRKSRQSKSRLGILAGTLCVVYCVVFGKLIFLGMQPQADTTNIPAGPAMASRPDIEDRNGALLATDIRTFSMYAEPIKMVDVDDTIEKLTKIFPNLDRKSTYRKLSDKRSHFVWLERQLTPKQQGEILALGLPAIGFRPEVRRFYPGGSTAAHVLGYVDIDNHGVAGMEKYLDNQGLSDLTSAGLASSEPLEPVKLSIDIRAQNIVHDVVVDALTKYQSKSAGAVILDIKTGEVLAMASAPDFDPNAPNANGADGWLNRMTNGTNEMGSTFKTFSMAMAMDTGSVKLTDTFDASQSLHVAGFTIHDDRDVPRRWLTVPEIFRYSSNIGTARMIEIVGMDAQRAYLARLGLLSKMQTELPEVKMPSQPKVWKKINSITVAFGHGVATTPLQTAVAGAALMDGGWLIEPTFLPRTQAEADAVAKVVVKPSTSDTLRALFKLNGEQGSGKSADVPGYHVGGKTGTANKVINGKYSHVLSFNDFLGAFPIDNPRYVVFSFCDEPRTGEKGLTFATNNAAPMVRDIITRAAPLLGVQPNFGSAVLASY</sequence>
<gene>
    <name evidence="7" type="ORF">PR017_09400</name>
</gene>
<dbReference type="Gene3D" id="3.90.1310.10">
    <property type="entry name" value="Penicillin-binding protein 2a (Domain 2)"/>
    <property type="match status" value="1"/>
</dbReference>
<dbReference type="InterPro" id="IPR036138">
    <property type="entry name" value="PBP_dimer_sf"/>
</dbReference>
<dbReference type="RefSeq" id="WP_111222820.1">
    <property type="nucleotide sequence ID" value="NZ_CP117255.1"/>
</dbReference>
<evidence type="ECO:0000256" key="2">
    <source>
        <dbReference type="ARBA" id="ARBA00022645"/>
    </source>
</evidence>
<evidence type="ECO:0000256" key="1">
    <source>
        <dbReference type="ARBA" id="ARBA00004370"/>
    </source>
</evidence>
<feature type="domain" description="Penicillin-binding protein dimerisation" evidence="6">
    <location>
        <begin position="81"/>
        <end position="190"/>
    </location>
</feature>
<feature type="domain" description="Penicillin-binding protein transpeptidase" evidence="5">
    <location>
        <begin position="254"/>
        <end position="552"/>
    </location>
</feature>
<evidence type="ECO:0000259" key="6">
    <source>
        <dbReference type="Pfam" id="PF03717"/>
    </source>
</evidence>
<evidence type="ECO:0000313" key="8">
    <source>
        <dbReference type="Proteomes" id="UP000249499"/>
    </source>
</evidence>
<dbReference type="PANTHER" id="PTHR30627">
    <property type="entry name" value="PEPTIDOGLYCAN D,D-TRANSPEPTIDASE"/>
    <property type="match status" value="1"/>
</dbReference>
<dbReference type="InterPro" id="IPR050515">
    <property type="entry name" value="Beta-lactam/transpept"/>
</dbReference>
<evidence type="ECO:0000259" key="5">
    <source>
        <dbReference type="Pfam" id="PF00905"/>
    </source>
</evidence>
<keyword evidence="3 4" id="KW-0472">Membrane</keyword>
<protein>
    <submittedName>
        <fullName evidence="7">Penicillin-binding protein 2</fullName>
    </submittedName>
</protein>
<keyword evidence="2" id="KW-0121">Carboxypeptidase</keyword>
<dbReference type="PANTHER" id="PTHR30627:SF1">
    <property type="entry name" value="PEPTIDOGLYCAN D,D-TRANSPEPTIDASE FTSI"/>
    <property type="match status" value="1"/>
</dbReference>
<dbReference type="AlphaFoldDB" id="A0AAF1KBP5"/>
<dbReference type="GO" id="GO:0004180">
    <property type="term" value="F:carboxypeptidase activity"/>
    <property type="evidence" value="ECO:0007669"/>
    <property type="project" value="UniProtKB-KW"/>
</dbReference>
<feature type="transmembrane region" description="Helical" evidence="4">
    <location>
        <begin position="42"/>
        <end position="65"/>
    </location>
</feature>
<dbReference type="SUPFAM" id="SSF56601">
    <property type="entry name" value="beta-lactamase/transpeptidase-like"/>
    <property type="match status" value="1"/>
</dbReference>